<dbReference type="RefSeq" id="WP_008591744.1">
    <property type="nucleotide sequence ID" value="NZ_AHOM02000004.1"/>
</dbReference>
<gene>
    <name evidence="2" type="ORF">LEP1GSC178_2972</name>
</gene>
<evidence type="ECO:0000256" key="1">
    <source>
        <dbReference type="ARBA" id="ARBA00022801"/>
    </source>
</evidence>
<dbReference type="PIRSF" id="PIRSF000709">
    <property type="entry name" value="6PFK_2-Ptase"/>
    <property type="match status" value="1"/>
</dbReference>
<dbReference type="Pfam" id="PF00300">
    <property type="entry name" value="His_Phos_1"/>
    <property type="match status" value="1"/>
</dbReference>
<comment type="caution">
    <text evidence="2">The sequence shown here is derived from an EMBL/GenBank/DDBJ whole genome shotgun (WGS) entry which is preliminary data.</text>
</comment>
<dbReference type="InterPro" id="IPR001345">
    <property type="entry name" value="PG/BPGM_mutase_AS"/>
</dbReference>
<dbReference type="Gene3D" id="3.40.50.1240">
    <property type="entry name" value="Phosphoglycerate mutase-like"/>
    <property type="match status" value="1"/>
</dbReference>
<proteinExistence type="predicted"/>
<dbReference type="InterPro" id="IPR013078">
    <property type="entry name" value="His_Pase_superF_clade-1"/>
</dbReference>
<protein>
    <submittedName>
        <fullName evidence="2">Histidine phosphatase superfamily (Branch 1)</fullName>
    </submittedName>
</protein>
<dbReference type="EMBL" id="AHOM02000004">
    <property type="protein sequence ID" value="EJZ43645.1"/>
    <property type="molecule type" value="Genomic_DNA"/>
</dbReference>
<dbReference type="SUPFAM" id="SSF53254">
    <property type="entry name" value="Phosphoglycerate mutase-like"/>
    <property type="match status" value="1"/>
</dbReference>
<dbReference type="PROSITE" id="PS00175">
    <property type="entry name" value="PG_MUTASE"/>
    <property type="match status" value="1"/>
</dbReference>
<dbReference type="SMART" id="SM00855">
    <property type="entry name" value="PGAM"/>
    <property type="match status" value="1"/>
</dbReference>
<sequence>MKKDKYHIFIIRHGETDWNREGRLQGQSDTSLSEQGKKQASRLADKLKNEGIELIFSSDLKRTKETSEKIAHKLGIEIVYHPGLREIHLGEAQGFLESDLSDKFGEKSYSAWKSSDQTYDRFRFPGGETKSEAESRIITTILHLLKIHGKNKIAVCSHGFVLSRFYKHFSFNEFAYPKLGNCETFELFIPSDIVERSLQK</sequence>
<dbReference type="Proteomes" id="UP000018720">
    <property type="component" value="Unassembled WGS sequence"/>
</dbReference>
<accession>A0ABP2RGU4</accession>
<reference evidence="2 3" key="1">
    <citation type="submission" date="2012-08" db="EMBL/GenBank/DDBJ databases">
        <authorList>
            <person name="Harkins D.M."/>
            <person name="Durkin A.S."/>
            <person name="Selengut J.D."/>
            <person name="Sanka R."/>
            <person name="DePew J."/>
            <person name="Purushe J."/>
            <person name="Matthias M.A."/>
            <person name="Vinetz J.M."/>
            <person name="Sutton G.G."/>
            <person name="Nelson W.C."/>
            <person name="Fouts D.E."/>
        </authorList>
    </citation>
    <scope>NUCLEOTIDE SEQUENCE [LARGE SCALE GENOMIC DNA]</scope>
    <source>
        <strain evidence="2 3">MMD4847</strain>
    </source>
</reference>
<dbReference type="CDD" id="cd07067">
    <property type="entry name" value="HP_PGM_like"/>
    <property type="match status" value="1"/>
</dbReference>
<name>A0ABP2RGU4_9LEPT</name>
<dbReference type="PANTHER" id="PTHR46517:SF1">
    <property type="entry name" value="FRUCTOSE-2,6-BISPHOSPHATASE TIGAR"/>
    <property type="match status" value="1"/>
</dbReference>
<dbReference type="InterPro" id="IPR029033">
    <property type="entry name" value="His_PPase_superfam"/>
</dbReference>
<dbReference type="PANTHER" id="PTHR46517">
    <property type="entry name" value="FRUCTOSE-2,6-BISPHOSPHATASE TIGAR"/>
    <property type="match status" value="1"/>
</dbReference>
<evidence type="ECO:0000313" key="3">
    <source>
        <dbReference type="Proteomes" id="UP000018720"/>
    </source>
</evidence>
<keyword evidence="3" id="KW-1185">Reference proteome</keyword>
<keyword evidence="1" id="KW-0378">Hydrolase</keyword>
<organism evidence="2 3">
    <name type="scientific">Leptospira licerasiae str. MMD4847</name>
    <dbReference type="NCBI Taxonomy" id="1049971"/>
    <lineage>
        <taxon>Bacteria</taxon>
        <taxon>Pseudomonadati</taxon>
        <taxon>Spirochaetota</taxon>
        <taxon>Spirochaetia</taxon>
        <taxon>Leptospirales</taxon>
        <taxon>Leptospiraceae</taxon>
        <taxon>Leptospira</taxon>
    </lineage>
</organism>
<dbReference type="InterPro" id="IPR051695">
    <property type="entry name" value="Phosphoglycerate_Mutase"/>
</dbReference>
<evidence type="ECO:0000313" key="2">
    <source>
        <dbReference type="EMBL" id="EJZ43645.1"/>
    </source>
</evidence>